<feature type="compositionally biased region" description="Basic and acidic residues" evidence="1">
    <location>
        <begin position="71"/>
        <end position="125"/>
    </location>
</feature>
<name>A0A0L9UKJ3_PHAAN</name>
<feature type="compositionally biased region" description="Basic and acidic residues" evidence="1">
    <location>
        <begin position="134"/>
        <end position="163"/>
    </location>
</feature>
<dbReference type="Gramene" id="KOM43415">
    <property type="protein sequence ID" value="KOM43415"/>
    <property type="gene ID" value="LR48_Vigan05g101900"/>
</dbReference>
<feature type="compositionally biased region" description="Polar residues" evidence="1">
    <location>
        <begin position="170"/>
        <end position="181"/>
    </location>
</feature>
<dbReference type="EMBL" id="CM003375">
    <property type="protein sequence ID" value="KOM43415.1"/>
    <property type="molecule type" value="Genomic_DNA"/>
</dbReference>
<evidence type="ECO:0000256" key="1">
    <source>
        <dbReference type="SAM" id="MobiDB-lite"/>
    </source>
</evidence>
<proteinExistence type="predicted"/>
<reference evidence="3" key="1">
    <citation type="journal article" date="2015" name="Proc. Natl. Acad. Sci. U.S.A.">
        <title>Genome sequencing of adzuki bean (Vigna angularis) provides insight into high starch and low fat accumulation and domestication.</title>
        <authorList>
            <person name="Yang K."/>
            <person name="Tian Z."/>
            <person name="Chen C."/>
            <person name="Luo L."/>
            <person name="Zhao B."/>
            <person name="Wang Z."/>
            <person name="Yu L."/>
            <person name="Li Y."/>
            <person name="Sun Y."/>
            <person name="Li W."/>
            <person name="Chen Y."/>
            <person name="Li Y."/>
            <person name="Zhang Y."/>
            <person name="Ai D."/>
            <person name="Zhao J."/>
            <person name="Shang C."/>
            <person name="Ma Y."/>
            <person name="Wu B."/>
            <person name="Wang M."/>
            <person name="Gao L."/>
            <person name="Sun D."/>
            <person name="Zhang P."/>
            <person name="Guo F."/>
            <person name="Wang W."/>
            <person name="Li Y."/>
            <person name="Wang J."/>
            <person name="Varshney R.K."/>
            <person name="Wang J."/>
            <person name="Ling H.Q."/>
            <person name="Wan P."/>
        </authorList>
    </citation>
    <scope>NUCLEOTIDE SEQUENCE</scope>
    <source>
        <strain evidence="3">cv. Jingnong 6</strain>
    </source>
</reference>
<evidence type="ECO:0000313" key="3">
    <source>
        <dbReference type="Proteomes" id="UP000053144"/>
    </source>
</evidence>
<dbReference type="Proteomes" id="UP000053144">
    <property type="component" value="Chromosome 5"/>
</dbReference>
<dbReference type="AlphaFoldDB" id="A0A0L9UKJ3"/>
<feature type="region of interest" description="Disordered" evidence="1">
    <location>
        <begin position="71"/>
        <end position="181"/>
    </location>
</feature>
<gene>
    <name evidence="2" type="ORF">LR48_Vigan05g101900</name>
</gene>
<organism evidence="2 3">
    <name type="scientific">Phaseolus angularis</name>
    <name type="common">Azuki bean</name>
    <name type="synonym">Vigna angularis</name>
    <dbReference type="NCBI Taxonomy" id="3914"/>
    <lineage>
        <taxon>Eukaryota</taxon>
        <taxon>Viridiplantae</taxon>
        <taxon>Streptophyta</taxon>
        <taxon>Embryophyta</taxon>
        <taxon>Tracheophyta</taxon>
        <taxon>Spermatophyta</taxon>
        <taxon>Magnoliopsida</taxon>
        <taxon>eudicotyledons</taxon>
        <taxon>Gunneridae</taxon>
        <taxon>Pentapetalae</taxon>
        <taxon>rosids</taxon>
        <taxon>fabids</taxon>
        <taxon>Fabales</taxon>
        <taxon>Fabaceae</taxon>
        <taxon>Papilionoideae</taxon>
        <taxon>50 kb inversion clade</taxon>
        <taxon>NPAAA clade</taxon>
        <taxon>indigoferoid/millettioid clade</taxon>
        <taxon>Phaseoleae</taxon>
        <taxon>Vigna</taxon>
    </lineage>
</organism>
<evidence type="ECO:0000313" key="2">
    <source>
        <dbReference type="EMBL" id="KOM43415.1"/>
    </source>
</evidence>
<protein>
    <submittedName>
        <fullName evidence="2">Uncharacterized protein</fullName>
    </submittedName>
</protein>
<sequence length="181" mass="21588">MAKMDDTLQQLMQMSDSHHKSTQAAFRRIGGQFCHIIQKLDDLESNMKVNPMEECQAIITRSDQVLDEIKIERKEERLSEKEKDVKEEEEKEERKSEVKRKEKGKNVEEPRKEIEEVERGKKNIEKNLLYPKQCSKEEKEREEKKKREKEDERKKKESYEKPLPHPKKLNVTSNGSNDSIY</sequence>
<accession>A0A0L9UKJ3</accession>